<proteinExistence type="inferred from homology"/>
<accession>A0A6I4VUE9</accession>
<evidence type="ECO:0000256" key="3">
    <source>
        <dbReference type="ARBA" id="ARBA00022980"/>
    </source>
</evidence>
<evidence type="ECO:0000256" key="5">
    <source>
        <dbReference type="HAMAP-Rule" id="MF_01371"/>
    </source>
</evidence>
<comment type="similarity">
    <text evidence="1 5 6">Belongs to the universal ribosomal protein uL30 family.</text>
</comment>
<dbReference type="CDD" id="cd01658">
    <property type="entry name" value="Ribosomal_L30"/>
    <property type="match status" value="1"/>
</dbReference>
<dbReference type="Gene3D" id="3.30.1390.20">
    <property type="entry name" value="Ribosomal protein L30, ferredoxin-like fold domain"/>
    <property type="match status" value="1"/>
</dbReference>
<comment type="caution">
    <text evidence="8">The sequence shown here is derived from an EMBL/GenBank/DDBJ whole genome shotgun (WGS) entry which is preliminary data.</text>
</comment>
<dbReference type="PANTHER" id="PTHR15892:SF2">
    <property type="entry name" value="LARGE RIBOSOMAL SUBUNIT PROTEIN UL30M"/>
    <property type="match status" value="1"/>
</dbReference>
<dbReference type="HAMAP" id="MF_01371_B">
    <property type="entry name" value="Ribosomal_uL30_B"/>
    <property type="match status" value="1"/>
</dbReference>
<dbReference type="EMBL" id="WUUL01000008">
    <property type="protein sequence ID" value="MXQ54633.1"/>
    <property type="molecule type" value="Genomic_DNA"/>
</dbReference>
<evidence type="ECO:0000259" key="7">
    <source>
        <dbReference type="Pfam" id="PF00327"/>
    </source>
</evidence>
<evidence type="ECO:0000313" key="8">
    <source>
        <dbReference type="EMBL" id="MXQ54633.1"/>
    </source>
</evidence>
<dbReference type="InterPro" id="IPR005996">
    <property type="entry name" value="Ribosomal_uL30_bac-type"/>
</dbReference>
<gene>
    <name evidence="5 8" type="primary">rpmD</name>
    <name evidence="8" type="ORF">GSM42_13090</name>
</gene>
<dbReference type="Pfam" id="PF00327">
    <property type="entry name" value="Ribosomal_L30"/>
    <property type="match status" value="1"/>
</dbReference>
<keyword evidence="9" id="KW-1185">Reference proteome</keyword>
<dbReference type="InterPro" id="IPR036919">
    <property type="entry name" value="Ribo_uL30_ferredoxin-like_sf"/>
</dbReference>
<keyword evidence="3 5" id="KW-0689">Ribosomal protein</keyword>
<dbReference type="InterPro" id="IPR016082">
    <property type="entry name" value="Ribosomal_uL30_ferredoxin-like"/>
</dbReference>
<dbReference type="AlphaFoldDB" id="A0A6I4VUE9"/>
<protein>
    <recommendedName>
        <fullName evidence="5">Large ribosomal subunit protein uL30</fullName>
    </recommendedName>
</protein>
<dbReference type="InterPro" id="IPR018038">
    <property type="entry name" value="Ribosomal_uL30_CS"/>
</dbReference>
<evidence type="ECO:0000256" key="6">
    <source>
        <dbReference type="RuleBase" id="RU003734"/>
    </source>
</evidence>
<feature type="domain" description="Large ribosomal subunit protein uL30-like ferredoxin-like fold" evidence="7">
    <location>
        <begin position="5"/>
        <end position="55"/>
    </location>
</feature>
<dbReference type="RefSeq" id="WP_160801980.1">
    <property type="nucleotide sequence ID" value="NZ_WUUL01000008.1"/>
</dbReference>
<dbReference type="PANTHER" id="PTHR15892">
    <property type="entry name" value="MITOCHONDRIAL RIBOSOMAL PROTEIN L30"/>
    <property type="match status" value="1"/>
</dbReference>
<evidence type="ECO:0000313" key="9">
    <source>
        <dbReference type="Proteomes" id="UP000430692"/>
    </source>
</evidence>
<dbReference type="PROSITE" id="PS00634">
    <property type="entry name" value="RIBOSOMAL_L30"/>
    <property type="match status" value="1"/>
</dbReference>
<sequence length="62" mass="7041">MANKLAITLRRSMIGRPERERVTLRTLGLTKREQTVVKPDNASIRGMVNQVVHLVDVKEVSE</sequence>
<evidence type="ECO:0000256" key="2">
    <source>
        <dbReference type="ARBA" id="ARBA00011838"/>
    </source>
</evidence>
<dbReference type="NCBIfam" id="TIGR01308">
    <property type="entry name" value="rpmD_bact"/>
    <property type="match status" value="1"/>
</dbReference>
<keyword evidence="4 5" id="KW-0687">Ribonucleoprotein</keyword>
<dbReference type="PIRSF" id="PIRSF002211">
    <property type="entry name" value="Ribosomal_L30_bac-type"/>
    <property type="match status" value="1"/>
</dbReference>
<dbReference type="Proteomes" id="UP000430692">
    <property type="component" value="Unassembled WGS sequence"/>
</dbReference>
<dbReference type="GO" id="GO:0006412">
    <property type="term" value="P:translation"/>
    <property type="evidence" value="ECO:0007669"/>
    <property type="project" value="UniProtKB-UniRule"/>
</dbReference>
<evidence type="ECO:0000256" key="4">
    <source>
        <dbReference type="ARBA" id="ARBA00023274"/>
    </source>
</evidence>
<dbReference type="GO" id="GO:0003735">
    <property type="term" value="F:structural constituent of ribosome"/>
    <property type="evidence" value="ECO:0007669"/>
    <property type="project" value="InterPro"/>
</dbReference>
<name>A0A6I4VUE9_9BACL</name>
<dbReference type="SUPFAM" id="SSF55129">
    <property type="entry name" value="Ribosomal protein L30p/L7e"/>
    <property type="match status" value="1"/>
</dbReference>
<evidence type="ECO:0000256" key="1">
    <source>
        <dbReference type="ARBA" id="ARBA00007594"/>
    </source>
</evidence>
<comment type="subunit">
    <text evidence="2 5">Part of the 50S ribosomal subunit.</text>
</comment>
<dbReference type="GO" id="GO:0022625">
    <property type="term" value="C:cytosolic large ribosomal subunit"/>
    <property type="evidence" value="ECO:0007669"/>
    <property type="project" value="TreeGrafter"/>
</dbReference>
<organism evidence="8 9">
    <name type="scientific">Shimazuella alba</name>
    <dbReference type="NCBI Taxonomy" id="2690964"/>
    <lineage>
        <taxon>Bacteria</taxon>
        <taxon>Bacillati</taxon>
        <taxon>Bacillota</taxon>
        <taxon>Bacilli</taxon>
        <taxon>Bacillales</taxon>
        <taxon>Thermoactinomycetaceae</taxon>
        <taxon>Shimazuella</taxon>
    </lineage>
</organism>
<reference evidence="8 9" key="1">
    <citation type="submission" date="2019-12" db="EMBL/GenBank/DDBJ databases">
        <title>Whole-genome analyses of novel actinobacteria.</title>
        <authorList>
            <person name="Sahin N."/>
            <person name="Saygin H."/>
        </authorList>
    </citation>
    <scope>NUCLEOTIDE SEQUENCE [LARGE SCALE GENOMIC DNA]</scope>
    <source>
        <strain evidence="8 9">KC615</strain>
    </source>
</reference>